<dbReference type="Gene3D" id="3.40.50.720">
    <property type="entry name" value="NAD(P)-binding Rossmann-like Domain"/>
    <property type="match status" value="1"/>
</dbReference>
<reference evidence="3" key="1">
    <citation type="submission" date="2017-09" db="EMBL/GenBank/DDBJ databases">
        <title>Depth-based differentiation of microbial function through sediment-hosted aquifers and enrichment of novel symbionts in the deep terrestrial subsurface.</title>
        <authorList>
            <person name="Probst A.J."/>
            <person name="Ladd B."/>
            <person name="Jarett J.K."/>
            <person name="Geller-Mcgrath D.E."/>
            <person name="Sieber C.M.K."/>
            <person name="Emerson J.B."/>
            <person name="Anantharaman K."/>
            <person name="Thomas B.C."/>
            <person name="Malmstrom R."/>
            <person name="Stieglmeier M."/>
            <person name="Klingl A."/>
            <person name="Woyke T."/>
            <person name="Ryan C.M."/>
            <person name="Banfield J.F."/>
        </authorList>
    </citation>
    <scope>NUCLEOTIDE SEQUENCE [LARGE SCALE GENOMIC DNA]</scope>
</reference>
<dbReference type="PANTHER" id="PTHR43242:SF1">
    <property type="entry name" value="NAD(P)-BINDING ROSSMANN-FOLD SUPERFAMILY PROTEIN"/>
    <property type="match status" value="1"/>
</dbReference>
<dbReference type="EMBL" id="PEXV01000023">
    <property type="protein sequence ID" value="PIS41887.1"/>
    <property type="molecule type" value="Genomic_DNA"/>
</dbReference>
<organism evidence="2 3">
    <name type="scientific">Candidatus Kerfeldbacteria bacterium CG08_land_8_20_14_0_20_42_7</name>
    <dbReference type="NCBI Taxonomy" id="2014245"/>
    <lineage>
        <taxon>Bacteria</taxon>
        <taxon>Candidatus Kerfeldiibacteriota</taxon>
    </lineage>
</organism>
<name>A0A2H0YTT0_9BACT</name>
<dbReference type="SUPFAM" id="SSF51735">
    <property type="entry name" value="NAD(P)-binding Rossmann-fold domains"/>
    <property type="match status" value="1"/>
</dbReference>
<evidence type="ECO:0000313" key="3">
    <source>
        <dbReference type="Proteomes" id="UP000228711"/>
    </source>
</evidence>
<dbReference type="AlphaFoldDB" id="A0A2H0YTT0"/>
<accession>A0A2H0YTT0</accession>
<dbReference type="InterPro" id="IPR029903">
    <property type="entry name" value="RmlD-like-bd"/>
</dbReference>
<protein>
    <recommendedName>
        <fullName evidence="1">RmlD-like substrate binding domain-containing protein</fullName>
    </recommendedName>
</protein>
<proteinExistence type="predicted"/>
<comment type="caution">
    <text evidence="2">The sequence shown here is derived from an EMBL/GenBank/DDBJ whole genome shotgun (WGS) entry which is preliminary data.</text>
</comment>
<dbReference type="InterPro" id="IPR036291">
    <property type="entry name" value="NAD(P)-bd_dom_sf"/>
</dbReference>
<dbReference type="Gene3D" id="3.90.25.10">
    <property type="entry name" value="UDP-galactose 4-epimerase, domain 1"/>
    <property type="match status" value="1"/>
</dbReference>
<dbReference type="PANTHER" id="PTHR43242">
    <property type="entry name" value="NAD(P)-BINDING ROSSMANN-FOLD SUPERFAMILY PROTEIN"/>
    <property type="match status" value="1"/>
</dbReference>
<evidence type="ECO:0000313" key="2">
    <source>
        <dbReference type="EMBL" id="PIS41887.1"/>
    </source>
</evidence>
<feature type="domain" description="RmlD-like substrate binding" evidence="1">
    <location>
        <begin position="40"/>
        <end position="240"/>
    </location>
</feature>
<evidence type="ECO:0000259" key="1">
    <source>
        <dbReference type="Pfam" id="PF04321"/>
    </source>
</evidence>
<dbReference type="Pfam" id="PF04321">
    <property type="entry name" value="RmlD_sub_bind"/>
    <property type="match status" value="1"/>
</dbReference>
<sequence length="282" mass="31408">MDAPLNSATRILHDVIRARILGGIIFIKKPYKCYTLRMKKVVIIGGSGFIGLKLLELKPADVNMVATYNTSVKDMANVVWEKCDLAQPKETKQLLTKIHPDIIINVSKAEATAIEPIIEYAKANKVRLLHVSSDAVFDGVLGNYKEGDAPQPITTYGKGKLEEEQKIKEALSDYVIVRTSYVYGKSGGEWDKRTRNLSKAPRVTAYTNMFRTPTLVDDVAKRIWEIALSDRSGIMHVAGPKMNMPSFFRMLAENAGLIIDVDEKECIDDEIALDTSLENSTT</sequence>
<dbReference type="Proteomes" id="UP000228711">
    <property type="component" value="Unassembled WGS sequence"/>
</dbReference>
<gene>
    <name evidence="2" type="ORF">COT25_00645</name>
</gene>